<dbReference type="SUPFAM" id="SSF52047">
    <property type="entry name" value="RNI-like"/>
    <property type="match status" value="1"/>
</dbReference>
<organism evidence="1 2">
    <name type="scientific">Marasmiellus scandens</name>
    <dbReference type="NCBI Taxonomy" id="2682957"/>
    <lineage>
        <taxon>Eukaryota</taxon>
        <taxon>Fungi</taxon>
        <taxon>Dikarya</taxon>
        <taxon>Basidiomycota</taxon>
        <taxon>Agaricomycotina</taxon>
        <taxon>Agaricomycetes</taxon>
        <taxon>Agaricomycetidae</taxon>
        <taxon>Agaricales</taxon>
        <taxon>Marasmiineae</taxon>
        <taxon>Omphalotaceae</taxon>
        <taxon>Marasmiellus</taxon>
    </lineage>
</organism>
<dbReference type="InterPro" id="IPR032675">
    <property type="entry name" value="LRR_dom_sf"/>
</dbReference>
<dbReference type="EMBL" id="JBANRG010000104">
    <property type="protein sequence ID" value="KAK7435609.1"/>
    <property type="molecule type" value="Genomic_DNA"/>
</dbReference>
<protein>
    <submittedName>
        <fullName evidence="1">Uncharacterized protein</fullName>
    </submittedName>
</protein>
<keyword evidence="2" id="KW-1185">Reference proteome</keyword>
<proteinExistence type="predicted"/>
<evidence type="ECO:0000313" key="1">
    <source>
        <dbReference type="EMBL" id="KAK7435609.1"/>
    </source>
</evidence>
<evidence type="ECO:0000313" key="2">
    <source>
        <dbReference type="Proteomes" id="UP001498398"/>
    </source>
</evidence>
<comment type="caution">
    <text evidence="1">The sequence shown here is derived from an EMBL/GenBank/DDBJ whole genome shotgun (WGS) entry which is preliminary data.</text>
</comment>
<reference evidence="1 2" key="1">
    <citation type="submission" date="2024-01" db="EMBL/GenBank/DDBJ databases">
        <title>A draft genome for the cacao thread blight pathogen Marasmiellus scandens.</title>
        <authorList>
            <person name="Baruah I.K."/>
            <person name="Leung J."/>
            <person name="Bukari Y."/>
            <person name="Amoako-Attah I."/>
            <person name="Meinhardt L.W."/>
            <person name="Bailey B.A."/>
            <person name="Cohen S.P."/>
        </authorList>
    </citation>
    <scope>NUCLEOTIDE SEQUENCE [LARGE SCALE GENOMIC DNA]</scope>
    <source>
        <strain evidence="1 2">GH-19</strain>
    </source>
</reference>
<gene>
    <name evidence="1" type="ORF">VKT23_019561</name>
</gene>
<accession>A0ABR1IML9</accession>
<dbReference type="Gene3D" id="3.80.10.10">
    <property type="entry name" value="Ribonuclease Inhibitor"/>
    <property type="match status" value="1"/>
</dbReference>
<dbReference type="Proteomes" id="UP001498398">
    <property type="component" value="Unassembled WGS sequence"/>
</dbReference>
<name>A0ABR1IML9_9AGAR</name>
<sequence>MAGNQLNLDTFHPILTNPSISSFIIRHTFFLDIGPQDITTISSAWPRLKSLYLCCDPMHAASPNIGLQELFPFALNCPDLEELGLFIDANFSDTLAASDWRVPPTSFRKLRVLDVGKSAIAKGAERAVARFLSLVCTPGCVIKYHDPSNKDNLVAEQWKVVNDMLPQLFSLRVWYERRMAYELEKAGNPCN</sequence>